<dbReference type="Pfam" id="PF11350">
    <property type="entry name" value="DUF3152"/>
    <property type="match status" value="1"/>
</dbReference>
<organism evidence="4 5">
    <name type="scientific">Amycolatopsis pigmentata</name>
    <dbReference type="NCBI Taxonomy" id="450801"/>
    <lineage>
        <taxon>Bacteria</taxon>
        <taxon>Bacillati</taxon>
        <taxon>Actinomycetota</taxon>
        <taxon>Actinomycetes</taxon>
        <taxon>Pseudonocardiales</taxon>
        <taxon>Pseudonocardiaceae</taxon>
        <taxon>Amycolatopsis</taxon>
    </lineage>
</organism>
<keyword evidence="2" id="KW-1133">Transmembrane helix</keyword>
<dbReference type="InterPro" id="IPR022603">
    <property type="entry name" value="DUF3152"/>
</dbReference>
<reference evidence="5" key="1">
    <citation type="journal article" date="2019" name="Int. J. Syst. Evol. Microbiol.">
        <title>The Global Catalogue of Microorganisms (GCM) 10K type strain sequencing project: providing services to taxonomists for standard genome sequencing and annotation.</title>
        <authorList>
            <consortium name="The Broad Institute Genomics Platform"/>
            <consortium name="The Broad Institute Genome Sequencing Center for Infectious Disease"/>
            <person name="Wu L."/>
            <person name="Ma J."/>
        </authorList>
    </citation>
    <scope>NUCLEOTIDE SEQUENCE [LARGE SCALE GENOMIC DNA]</scope>
    <source>
        <strain evidence="5">CGMCC 4.7645</strain>
    </source>
</reference>
<evidence type="ECO:0000256" key="1">
    <source>
        <dbReference type="SAM" id="MobiDB-lite"/>
    </source>
</evidence>
<dbReference type="Gene3D" id="3.40.390.10">
    <property type="entry name" value="Collagenase (Catalytic Domain)"/>
    <property type="match status" value="1"/>
</dbReference>
<keyword evidence="2" id="KW-0472">Membrane</keyword>
<feature type="domain" description="DUF3152" evidence="3">
    <location>
        <begin position="140"/>
        <end position="358"/>
    </location>
</feature>
<keyword evidence="5" id="KW-1185">Reference proteome</keyword>
<comment type="caution">
    <text evidence="4">The sequence shown here is derived from an EMBL/GenBank/DDBJ whole genome shotgun (WGS) entry which is preliminary data.</text>
</comment>
<feature type="compositionally biased region" description="Polar residues" evidence="1">
    <location>
        <begin position="100"/>
        <end position="114"/>
    </location>
</feature>
<protein>
    <submittedName>
        <fullName evidence="4">DUF3152 domain-containing protein</fullName>
    </submittedName>
</protein>
<dbReference type="SUPFAM" id="SSF55486">
    <property type="entry name" value="Metalloproteases ('zincins'), catalytic domain"/>
    <property type="match status" value="1"/>
</dbReference>
<dbReference type="InterPro" id="IPR024079">
    <property type="entry name" value="MetalloPept_cat_dom_sf"/>
</dbReference>
<feature type="region of interest" description="Disordered" evidence="1">
    <location>
        <begin position="1"/>
        <end position="68"/>
    </location>
</feature>
<gene>
    <name evidence="4" type="ORF">ACFSXZ_37230</name>
</gene>
<feature type="compositionally biased region" description="Basic and acidic residues" evidence="1">
    <location>
        <begin position="1"/>
        <end position="34"/>
    </location>
</feature>
<keyword evidence="2" id="KW-0812">Transmembrane</keyword>
<accession>A0ABW5GAQ8</accession>
<dbReference type="RefSeq" id="WP_378270854.1">
    <property type="nucleotide sequence ID" value="NZ_JBHUKR010000024.1"/>
</dbReference>
<evidence type="ECO:0000256" key="2">
    <source>
        <dbReference type="SAM" id="Phobius"/>
    </source>
</evidence>
<evidence type="ECO:0000313" key="4">
    <source>
        <dbReference type="EMBL" id="MFD2421986.1"/>
    </source>
</evidence>
<name>A0ABW5GAQ8_9PSEU</name>
<proteinExistence type="predicted"/>
<evidence type="ECO:0000313" key="5">
    <source>
        <dbReference type="Proteomes" id="UP001597417"/>
    </source>
</evidence>
<feature type="region of interest" description="Disordered" evidence="1">
    <location>
        <begin position="100"/>
        <end position="124"/>
    </location>
</feature>
<dbReference type="EMBL" id="JBHUKR010000024">
    <property type="protein sequence ID" value="MFD2421986.1"/>
    <property type="molecule type" value="Genomic_DNA"/>
</dbReference>
<evidence type="ECO:0000259" key="3">
    <source>
        <dbReference type="Pfam" id="PF11350"/>
    </source>
</evidence>
<dbReference type="Proteomes" id="UP001597417">
    <property type="component" value="Unassembled WGS sequence"/>
</dbReference>
<sequence>MNRAAKDGRKGRERAHDTPSGEPRRRIRRGDEQRYQPGGRRISADPLSASWKPDRQGAREGGPQRDSGWRRVAGIFGWRVYVVPLFLVATILVVINTTRQPPQNGSVTQPSAAGTGSDGGAVVSERPAAPANLNIPTADLPQGGAFTETGKGTWHVVPLAKSGDSGKKAGTGAHFYRYTVEVEDGIDPSSYAGDDAFAAAVEGILSDPRSWIGAGDISLQRVDGTGPAPNFRVRLTSMNSATRPDLCGFGIQYPTSCYVKGFEHSVVINLARWVRGAKAFGADMTGYRQYAINHEVGHALGLGHVGCTDNGGPAPVMMQQTFGVSNDYVAQLNSVDQYNKTAVPADGKVCKPNSWPVPELGDRTPG</sequence>
<feature type="transmembrane region" description="Helical" evidence="2">
    <location>
        <begin position="75"/>
        <end position="95"/>
    </location>
</feature>